<evidence type="ECO:0000256" key="5">
    <source>
        <dbReference type="ARBA" id="ARBA00023163"/>
    </source>
</evidence>
<sequence>MVENYSNDYDVKCKLDACKTYPAITDSERGEIVCGGCGLILVQNLADASYENNGYTQEDFMKQTRTGPATSLTMFDKGLSTIIGNNKDSSGNALSSKTKYEFNRLRTWDQRSKSRKTATLSKAFTLLHSMKTKLGIPDNVVESAAYIYRKTVSAKLTRGRTMTSLISASLYAACRENNIPRTLDDIADAGNVERRILSRDLRTIIKRLGLNLNQYDTSSFISKISNNMNLKEKTKRGAFEILKRCEEKKITAGKHPVAQAAASLYISCIINGEKISQKKFSLEAGVSDVTIRNRAMLIKKTLKLDE</sequence>
<dbReference type="EMBL" id="CP010868">
    <property type="protein sequence ID" value="AJM91491.1"/>
    <property type="molecule type" value="Genomic_DNA"/>
</dbReference>
<dbReference type="PROSITE" id="PS00782">
    <property type="entry name" value="TFIIB"/>
    <property type="match status" value="2"/>
</dbReference>
<evidence type="ECO:0000259" key="6">
    <source>
        <dbReference type="SMART" id="SM00385"/>
    </source>
</evidence>
<dbReference type="SMART" id="SM00385">
    <property type="entry name" value="CYCLIN"/>
    <property type="match status" value="2"/>
</dbReference>
<evidence type="ECO:0000313" key="8">
    <source>
        <dbReference type="Proteomes" id="UP000032027"/>
    </source>
</evidence>
<evidence type="ECO:0000256" key="3">
    <source>
        <dbReference type="ARBA" id="ARBA00022737"/>
    </source>
</evidence>
<dbReference type="KEGG" id="nid:NPIRD3C_0273"/>
<dbReference type="HOGENOM" id="CLU_043736_0_1_2"/>
<keyword evidence="3" id="KW-0677">Repeat</keyword>
<dbReference type="Gene3D" id="1.10.472.10">
    <property type="entry name" value="Cyclin-like"/>
    <property type="match status" value="1"/>
</dbReference>
<feature type="domain" description="Cyclin-like" evidence="6">
    <location>
        <begin position="219"/>
        <end position="300"/>
    </location>
</feature>
<evidence type="ECO:0000313" key="7">
    <source>
        <dbReference type="EMBL" id="AJM91491.1"/>
    </source>
</evidence>
<reference evidence="8" key="1">
    <citation type="submission" date="2015-02" db="EMBL/GenBank/DDBJ databases">
        <title>Characterization of two novel Thaumarchaeota isolated from the Northern Adriatic Sea.</title>
        <authorList>
            <person name="Bayer B."/>
            <person name="Vojvoda J."/>
            <person name="Offre P."/>
            <person name="Srivastava A."/>
            <person name="Elisabeth N."/>
            <person name="Garcia J.A.L."/>
            <person name="Schleper C."/>
            <person name="Herndl G.J."/>
        </authorList>
    </citation>
    <scope>NUCLEOTIDE SEQUENCE [LARGE SCALE GENOMIC DNA]</scope>
    <source>
        <strain evidence="8">D3C</strain>
    </source>
</reference>
<dbReference type="GO" id="GO:0017025">
    <property type="term" value="F:TBP-class protein binding"/>
    <property type="evidence" value="ECO:0007669"/>
    <property type="project" value="InterPro"/>
</dbReference>
<dbReference type="InterPro" id="IPR013763">
    <property type="entry name" value="Cyclin-like_dom"/>
</dbReference>
<dbReference type="FunFam" id="1.10.472.170:FF:000001">
    <property type="entry name" value="Transcription initiation factor IIB"/>
    <property type="match status" value="1"/>
</dbReference>
<dbReference type="RefSeq" id="WP_148702496.1">
    <property type="nucleotide sequence ID" value="NZ_CP010868.1"/>
</dbReference>
<dbReference type="InterPro" id="IPR036915">
    <property type="entry name" value="Cyclin-like_sf"/>
</dbReference>
<feature type="domain" description="Cyclin-like" evidence="6">
    <location>
        <begin position="125"/>
        <end position="213"/>
    </location>
</feature>
<dbReference type="Pfam" id="PF00382">
    <property type="entry name" value="TFIIB"/>
    <property type="match status" value="2"/>
</dbReference>
<dbReference type="SUPFAM" id="SSF57783">
    <property type="entry name" value="Zinc beta-ribbon"/>
    <property type="match status" value="1"/>
</dbReference>
<reference evidence="7 8" key="3">
    <citation type="journal article" date="2019" name="Int. J. Syst. Evol. Microbiol.">
        <title>Nitrosopumilus adriaticus sp. nov. and Nitrosopumilus piranensis sp. nov., two ammonia-oxidizing archaea from the Adriatic Sea and members of the class Nitrososphaeria.</title>
        <authorList>
            <person name="Bayer B."/>
            <person name="Vojvoda J."/>
            <person name="Reinthaler T."/>
            <person name="Reyes C."/>
            <person name="Pinto M."/>
            <person name="Herndl G.J."/>
        </authorList>
    </citation>
    <scope>NUCLEOTIDE SEQUENCE [LARGE SCALE GENOMIC DNA]</scope>
    <source>
        <strain evidence="7 8">D3C</strain>
    </source>
</reference>
<dbReference type="InterPro" id="IPR013150">
    <property type="entry name" value="TFIIB_cyclin"/>
</dbReference>
<dbReference type="AlphaFoldDB" id="A0A0C5BTA1"/>
<dbReference type="PANTHER" id="PTHR11618:SF13">
    <property type="entry name" value="TRANSCRIPTION INITIATION FACTOR IIB"/>
    <property type="match status" value="1"/>
</dbReference>
<dbReference type="GO" id="GO:0097550">
    <property type="term" value="C:transcription preinitiation complex"/>
    <property type="evidence" value="ECO:0007669"/>
    <property type="project" value="TreeGrafter"/>
</dbReference>
<dbReference type="InterPro" id="IPR000812">
    <property type="entry name" value="TFIIB"/>
</dbReference>
<gene>
    <name evidence="7" type="ORF">NPIRD3C_0273</name>
</gene>
<dbReference type="Gene3D" id="1.10.472.170">
    <property type="match status" value="1"/>
</dbReference>
<keyword evidence="5" id="KW-0804">Transcription</keyword>
<comment type="similarity">
    <text evidence="1">Belongs to the TFIIB family.</text>
</comment>
<organism evidence="7 8">
    <name type="scientific">Nitrosopumilus piranensis</name>
    <dbReference type="NCBI Taxonomy" id="1582439"/>
    <lineage>
        <taxon>Archaea</taxon>
        <taxon>Nitrososphaerota</taxon>
        <taxon>Nitrososphaeria</taxon>
        <taxon>Nitrosopumilales</taxon>
        <taxon>Nitrosopumilaceae</taxon>
        <taxon>Nitrosopumilus</taxon>
    </lineage>
</organism>
<evidence type="ECO:0000256" key="2">
    <source>
        <dbReference type="ARBA" id="ARBA00013932"/>
    </source>
</evidence>
<reference evidence="7 8" key="2">
    <citation type="journal article" date="2016" name="ISME J.">
        <title>Physiological and genomic characterization of two novel marine thaumarchaeal strains indicates niche differentiation.</title>
        <authorList>
            <person name="Bayer B."/>
            <person name="Vojvoda J."/>
            <person name="Offre P."/>
            <person name="Alves R.J."/>
            <person name="Elisabeth N.H."/>
            <person name="Garcia J.A."/>
            <person name="Volland J.M."/>
            <person name="Srivastava A."/>
            <person name="Schleper C."/>
            <person name="Herndl G.J."/>
        </authorList>
    </citation>
    <scope>NUCLEOTIDE SEQUENCE [LARGE SCALE GENOMIC DNA]</scope>
    <source>
        <strain evidence="7 8">D3C</strain>
    </source>
</reference>
<proteinExistence type="inferred from homology"/>
<dbReference type="OrthoDB" id="7429at2157"/>
<dbReference type="GeneID" id="41599446"/>
<dbReference type="PATRIC" id="fig|1582439.9.peg.275"/>
<dbReference type="PRINTS" id="PR00685">
    <property type="entry name" value="TIFACTORIIB"/>
</dbReference>
<name>A0A0C5BTA1_9ARCH</name>
<dbReference type="STRING" id="1582439.NPIRD3C_0273"/>
<dbReference type="Proteomes" id="UP000032027">
    <property type="component" value="Chromosome"/>
</dbReference>
<evidence type="ECO:0000256" key="4">
    <source>
        <dbReference type="ARBA" id="ARBA00023015"/>
    </source>
</evidence>
<dbReference type="GO" id="GO:0070897">
    <property type="term" value="P:transcription preinitiation complex assembly"/>
    <property type="evidence" value="ECO:0007669"/>
    <property type="project" value="InterPro"/>
</dbReference>
<dbReference type="PANTHER" id="PTHR11618">
    <property type="entry name" value="TRANSCRIPTION INITIATION FACTOR IIB-RELATED"/>
    <property type="match status" value="1"/>
</dbReference>
<dbReference type="SUPFAM" id="SSF47954">
    <property type="entry name" value="Cyclin-like"/>
    <property type="match status" value="2"/>
</dbReference>
<accession>A0A0C5BTA1</accession>
<keyword evidence="4" id="KW-0805">Transcription regulation</keyword>
<protein>
    <recommendedName>
        <fullName evidence="2">Transcription initiation factor IIB</fullName>
    </recommendedName>
</protein>
<keyword evidence="8" id="KW-1185">Reference proteome</keyword>
<evidence type="ECO:0000256" key="1">
    <source>
        <dbReference type="ARBA" id="ARBA00010857"/>
    </source>
</evidence>
<dbReference type="InterPro" id="IPR023486">
    <property type="entry name" value="TFIIB_CS"/>
</dbReference>